<dbReference type="EMBL" id="JAPFFK010000016">
    <property type="protein sequence ID" value="KAJ6705275.1"/>
    <property type="molecule type" value="Genomic_DNA"/>
</dbReference>
<dbReference type="GO" id="GO:0015189">
    <property type="term" value="F:L-lysine transmembrane transporter activity"/>
    <property type="evidence" value="ECO:0007669"/>
    <property type="project" value="TreeGrafter"/>
</dbReference>
<sequence length="235" mass="25961">MSIITVIYCLMALTLSMMQKYTEIDTGAAYSVAFQSVGMNWARYLVALGALKGMTTVLLVGALGQARYTTHIARAHMIPSMVCSCPSKDRNTDKRNPSDHHFKRSHCFFLEPGRPGKFAVSKHPIYLHDDGCCITCEEILRQRNHTTNKPPEAGLLPADHYCLVHGDFSLLGIESQWLGRICCNHSFLVLGDYWIIDVTSAEKAKGLGRSTGSMASITVNCNQHLSNGIFGCRGF</sequence>
<evidence type="ECO:0000256" key="1">
    <source>
        <dbReference type="ARBA" id="ARBA00008572"/>
    </source>
</evidence>
<organism evidence="3 4">
    <name type="scientific">Salix purpurea</name>
    <name type="common">Purple osier willow</name>
    <dbReference type="NCBI Taxonomy" id="77065"/>
    <lineage>
        <taxon>Eukaryota</taxon>
        <taxon>Viridiplantae</taxon>
        <taxon>Streptophyta</taxon>
        <taxon>Embryophyta</taxon>
        <taxon>Tracheophyta</taxon>
        <taxon>Spermatophyta</taxon>
        <taxon>Magnoliopsida</taxon>
        <taxon>eudicotyledons</taxon>
        <taxon>Gunneridae</taxon>
        <taxon>Pentapetalae</taxon>
        <taxon>rosids</taxon>
        <taxon>fabids</taxon>
        <taxon>Malpighiales</taxon>
        <taxon>Salicaceae</taxon>
        <taxon>Saliceae</taxon>
        <taxon>Salix</taxon>
    </lineage>
</organism>
<feature type="chain" id="PRO_5040413903" evidence="2">
    <location>
        <begin position="17"/>
        <end position="235"/>
    </location>
</feature>
<protein>
    <submittedName>
        <fullName evidence="3">CATIONIC AMINO ACID TRANSPORTER 5</fullName>
    </submittedName>
</protein>
<dbReference type="PANTHER" id="PTHR43243">
    <property type="entry name" value="INNER MEMBRANE TRANSPORTER YGJI-RELATED"/>
    <property type="match status" value="1"/>
</dbReference>
<keyword evidence="4" id="KW-1185">Reference proteome</keyword>
<dbReference type="Gene3D" id="1.20.1740.10">
    <property type="entry name" value="Amino acid/polyamine transporter I"/>
    <property type="match status" value="1"/>
</dbReference>
<accession>A0A9Q0T9B4</accession>
<dbReference type="AlphaFoldDB" id="A0A9Q0T9B4"/>
<evidence type="ECO:0000313" key="3">
    <source>
        <dbReference type="EMBL" id="KAJ6705275.1"/>
    </source>
</evidence>
<dbReference type="PANTHER" id="PTHR43243:SF22">
    <property type="entry name" value="CATIONIC AMINO ACID TRANSPORTER 5"/>
    <property type="match status" value="1"/>
</dbReference>
<dbReference type="OrthoDB" id="1746337at2759"/>
<dbReference type="GO" id="GO:0005886">
    <property type="term" value="C:plasma membrane"/>
    <property type="evidence" value="ECO:0007669"/>
    <property type="project" value="TreeGrafter"/>
</dbReference>
<evidence type="ECO:0000313" key="4">
    <source>
        <dbReference type="Proteomes" id="UP001151532"/>
    </source>
</evidence>
<comment type="caution">
    <text evidence="3">The sequence shown here is derived from an EMBL/GenBank/DDBJ whole genome shotgun (WGS) entry which is preliminary data.</text>
</comment>
<keyword evidence="2" id="KW-0732">Signal</keyword>
<dbReference type="GO" id="GO:0005313">
    <property type="term" value="F:L-glutamate transmembrane transporter activity"/>
    <property type="evidence" value="ECO:0007669"/>
    <property type="project" value="TreeGrafter"/>
</dbReference>
<evidence type="ECO:0000256" key="2">
    <source>
        <dbReference type="SAM" id="SignalP"/>
    </source>
</evidence>
<reference evidence="3" key="2">
    <citation type="journal article" date="2023" name="Int. J. Mol. Sci.">
        <title>De Novo Assembly and Annotation of 11 Diverse Shrub Willow (Salix) Genomes Reveals Novel Gene Organization in Sex-Linked Regions.</title>
        <authorList>
            <person name="Hyden B."/>
            <person name="Feng K."/>
            <person name="Yates T.B."/>
            <person name="Jawdy S."/>
            <person name="Cereghino C."/>
            <person name="Smart L.B."/>
            <person name="Muchero W."/>
        </authorList>
    </citation>
    <scope>NUCLEOTIDE SEQUENCE</scope>
    <source>
        <tissue evidence="3">Shoot tip</tissue>
    </source>
</reference>
<name>A0A9Q0T9B4_SALPP</name>
<dbReference type="Proteomes" id="UP001151532">
    <property type="component" value="Chromosome 3"/>
</dbReference>
<reference evidence="3" key="1">
    <citation type="submission" date="2022-11" db="EMBL/GenBank/DDBJ databases">
        <authorList>
            <person name="Hyden B.L."/>
            <person name="Feng K."/>
            <person name="Yates T."/>
            <person name="Jawdy S."/>
            <person name="Smart L.B."/>
            <person name="Muchero W."/>
        </authorList>
    </citation>
    <scope>NUCLEOTIDE SEQUENCE</scope>
    <source>
        <tissue evidence="3">Shoot tip</tissue>
    </source>
</reference>
<feature type="signal peptide" evidence="2">
    <location>
        <begin position="1"/>
        <end position="16"/>
    </location>
</feature>
<proteinExistence type="inferred from homology"/>
<gene>
    <name evidence="3" type="ORF">OIU79_010057</name>
</gene>
<comment type="similarity">
    <text evidence="1">Belongs to the amino acid-polyamine-organocation (APC) superfamily. Cationic amino acid transporter (CAT) (TC 2.A.3.3) family.</text>
</comment>